<feature type="non-terminal residue" evidence="1">
    <location>
        <position position="1"/>
    </location>
</feature>
<reference evidence="1" key="1">
    <citation type="submission" date="2021-03" db="EMBL/GenBank/DDBJ databases">
        <authorList>
            <person name="Tran Van P."/>
        </authorList>
    </citation>
    <scope>NUCLEOTIDE SEQUENCE</scope>
</reference>
<evidence type="ECO:0000313" key="2">
    <source>
        <dbReference type="Proteomes" id="UP001153148"/>
    </source>
</evidence>
<protein>
    <submittedName>
        <fullName evidence="1">Uncharacterized protein</fullName>
    </submittedName>
</protein>
<gene>
    <name evidence="1" type="ORF">TPAB3V08_LOCUS12674</name>
</gene>
<organism evidence="1 2">
    <name type="scientific">Timema podura</name>
    <name type="common">Walking stick</name>
    <dbReference type="NCBI Taxonomy" id="61482"/>
    <lineage>
        <taxon>Eukaryota</taxon>
        <taxon>Metazoa</taxon>
        <taxon>Ecdysozoa</taxon>
        <taxon>Arthropoda</taxon>
        <taxon>Hexapoda</taxon>
        <taxon>Insecta</taxon>
        <taxon>Pterygota</taxon>
        <taxon>Neoptera</taxon>
        <taxon>Polyneoptera</taxon>
        <taxon>Phasmatodea</taxon>
        <taxon>Timematodea</taxon>
        <taxon>Timematoidea</taxon>
        <taxon>Timematidae</taxon>
        <taxon>Timema</taxon>
    </lineage>
</organism>
<comment type="caution">
    <text evidence="1">The sequence shown here is derived from an EMBL/GenBank/DDBJ whole genome shotgun (WGS) entry which is preliminary data.</text>
</comment>
<accession>A0ABN7PGC6</accession>
<feature type="non-terminal residue" evidence="1">
    <location>
        <position position="137"/>
    </location>
</feature>
<proteinExistence type="predicted"/>
<evidence type="ECO:0000313" key="1">
    <source>
        <dbReference type="EMBL" id="CAG2065731.1"/>
    </source>
</evidence>
<sequence>TTSTPFVGCLQALEAASVLPTHRNWEDDFDKTISKAQAEVDKIKVWIDDQSQQLQTKATASVQEVFKNFDDALEQAQEKGATMGIDVSSCVDGKKETVDSEVQELVQAAFACATNELDSALDLASNLLNQIETIKNK</sequence>
<keyword evidence="2" id="KW-1185">Reference proteome</keyword>
<dbReference type="EMBL" id="CAJPIN010046280">
    <property type="protein sequence ID" value="CAG2065731.1"/>
    <property type="molecule type" value="Genomic_DNA"/>
</dbReference>
<dbReference type="Proteomes" id="UP001153148">
    <property type="component" value="Unassembled WGS sequence"/>
</dbReference>
<name>A0ABN7PGC6_TIMPD</name>